<comment type="caution">
    <text evidence="9">The sequence shown here is derived from an EMBL/GenBank/DDBJ whole genome shotgun (WGS) entry which is preliminary data.</text>
</comment>
<feature type="region of interest" description="Disordered" evidence="6">
    <location>
        <begin position="451"/>
        <end position="470"/>
    </location>
</feature>
<accession>A0A5J5G3C5</accession>
<feature type="domain" description="Major facilitator superfamily (MFS) profile" evidence="8">
    <location>
        <begin position="7"/>
        <end position="451"/>
    </location>
</feature>
<feature type="transmembrane region" description="Helical" evidence="7">
    <location>
        <begin position="41"/>
        <end position="60"/>
    </location>
</feature>
<dbReference type="RefSeq" id="WP_150458853.1">
    <property type="nucleotide sequence ID" value="NZ_VYKK01000019.1"/>
</dbReference>
<keyword evidence="5 7" id="KW-0472">Membrane</keyword>
<sequence length="470" mass="48841">MNAKARNLTGILLAMSLTGLTQTMVATAMPSITAELGGGELYSWVFGAYLLAISAPMLLYGKLADEMGWRPVLIAGIALFLTGTGLAGTSLTMGQLVAYRVLQGVGAGLLSTSVLAAVGALFEGKERARLFGYLGTVQVLANLAGPLLGGWITDTAGWRWCFWLVLPFGLAVASLQLSGLRSEGRVPLGRLRGLDWPVFAALSAGPAVLLAGIQAWRNHPETWELWLLLIAASVLFMGWQFSRQSAKEEPVLPPAVFRHPVLRNVLLGACMAGLIQNASISYIPYVAQAVFGGGSATRSGLILFPVVLGAGVSGIVGGRLAGKWTYVRIAAFGWSVNAAGFFLLAYQLGDARQPLMIAASLLIGLGIGFQLPSLLLEAQDALGPAMRGMAGGLIQMARNLGGATGIPLLGAWLPSAAGVYSLTASASLLYTMAAIAGVSLAASRVLGTAGKRRDEDAGRSGQGGQTMKEG</sequence>
<dbReference type="PROSITE" id="PS50850">
    <property type="entry name" value="MFS"/>
    <property type="match status" value="1"/>
</dbReference>
<evidence type="ECO:0000256" key="6">
    <source>
        <dbReference type="SAM" id="MobiDB-lite"/>
    </source>
</evidence>
<dbReference type="PANTHER" id="PTHR23501">
    <property type="entry name" value="MAJOR FACILITATOR SUPERFAMILY"/>
    <property type="match status" value="1"/>
</dbReference>
<proteinExistence type="predicted"/>
<keyword evidence="10" id="KW-1185">Reference proteome</keyword>
<evidence type="ECO:0000256" key="5">
    <source>
        <dbReference type="ARBA" id="ARBA00023136"/>
    </source>
</evidence>
<evidence type="ECO:0000256" key="4">
    <source>
        <dbReference type="ARBA" id="ARBA00022989"/>
    </source>
</evidence>
<dbReference type="InterPro" id="IPR011701">
    <property type="entry name" value="MFS"/>
</dbReference>
<dbReference type="PANTHER" id="PTHR23501:SF191">
    <property type="entry name" value="VACUOLAR BASIC AMINO ACID TRANSPORTER 4"/>
    <property type="match status" value="1"/>
</dbReference>
<feature type="transmembrane region" description="Helical" evidence="7">
    <location>
        <begin position="130"/>
        <end position="151"/>
    </location>
</feature>
<dbReference type="OrthoDB" id="9816041at2"/>
<dbReference type="EMBL" id="VYKK01000019">
    <property type="protein sequence ID" value="KAA9001607.1"/>
    <property type="molecule type" value="Genomic_DNA"/>
</dbReference>
<feature type="transmembrane region" description="Helical" evidence="7">
    <location>
        <begin position="196"/>
        <end position="217"/>
    </location>
</feature>
<evidence type="ECO:0000256" key="7">
    <source>
        <dbReference type="SAM" id="Phobius"/>
    </source>
</evidence>
<dbReference type="Gene3D" id="1.20.1250.20">
    <property type="entry name" value="MFS general substrate transporter like domains"/>
    <property type="match status" value="1"/>
</dbReference>
<feature type="transmembrane region" description="Helical" evidence="7">
    <location>
        <begin position="157"/>
        <end position="175"/>
    </location>
</feature>
<evidence type="ECO:0000313" key="9">
    <source>
        <dbReference type="EMBL" id="KAA9001607.1"/>
    </source>
</evidence>
<evidence type="ECO:0000256" key="1">
    <source>
        <dbReference type="ARBA" id="ARBA00004651"/>
    </source>
</evidence>
<gene>
    <name evidence="9" type="ORF">F4V43_13885</name>
</gene>
<feature type="transmembrane region" description="Helical" evidence="7">
    <location>
        <begin position="72"/>
        <end position="91"/>
    </location>
</feature>
<feature type="transmembrane region" description="Helical" evidence="7">
    <location>
        <begin position="329"/>
        <end position="349"/>
    </location>
</feature>
<comment type="subcellular location">
    <subcellularLocation>
        <location evidence="1">Cell membrane</location>
        <topology evidence="1">Multi-pass membrane protein</topology>
    </subcellularLocation>
</comment>
<name>A0A5J5G3C5_9BACL</name>
<dbReference type="InterPro" id="IPR020846">
    <property type="entry name" value="MFS_dom"/>
</dbReference>
<feature type="transmembrane region" description="Helical" evidence="7">
    <location>
        <begin position="97"/>
        <end position="118"/>
    </location>
</feature>
<organism evidence="9 10">
    <name type="scientific">Paenibacillus spiritus</name>
    <dbReference type="NCBI Taxonomy" id="2496557"/>
    <lineage>
        <taxon>Bacteria</taxon>
        <taxon>Bacillati</taxon>
        <taxon>Bacillota</taxon>
        <taxon>Bacilli</taxon>
        <taxon>Bacillales</taxon>
        <taxon>Paenibacillaceae</taxon>
        <taxon>Paenibacillus</taxon>
    </lineage>
</organism>
<dbReference type="Pfam" id="PF07690">
    <property type="entry name" value="MFS_1"/>
    <property type="match status" value="1"/>
</dbReference>
<dbReference type="AlphaFoldDB" id="A0A5J5G3C5"/>
<dbReference type="InterPro" id="IPR036259">
    <property type="entry name" value="MFS_trans_sf"/>
</dbReference>
<dbReference type="PRINTS" id="PR01036">
    <property type="entry name" value="TCRTETB"/>
</dbReference>
<dbReference type="Proteomes" id="UP000367750">
    <property type="component" value="Unassembled WGS sequence"/>
</dbReference>
<feature type="transmembrane region" description="Helical" evidence="7">
    <location>
        <begin position="302"/>
        <end position="322"/>
    </location>
</feature>
<dbReference type="GO" id="GO:0022857">
    <property type="term" value="F:transmembrane transporter activity"/>
    <property type="evidence" value="ECO:0007669"/>
    <property type="project" value="InterPro"/>
</dbReference>
<dbReference type="GO" id="GO:0005886">
    <property type="term" value="C:plasma membrane"/>
    <property type="evidence" value="ECO:0007669"/>
    <property type="project" value="UniProtKB-SubCell"/>
</dbReference>
<evidence type="ECO:0000256" key="3">
    <source>
        <dbReference type="ARBA" id="ARBA00022692"/>
    </source>
</evidence>
<evidence type="ECO:0000259" key="8">
    <source>
        <dbReference type="PROSITE" id="PS50850"/>
    </source>
</evidence>
<feature type="transmembrane region" description="Helical" evidence="7">
    <location>
        <begin position="419"/>
        <end position="443"/>
    </location>
</feature>
<dbReference type="Gene3D" id="1.20.1720.10">
    <property type="entry name" value="Multidrug resistance protein D"/>
    <property type="match status" value="1"/>
</dbReference>
<reference evidence="9 10" key="1">
    <citation type="submission" date="2019-09" db="EMBL/GenBank/DDBJ databases">
        <title>Bacillus ochoae sp. nov., Paenibacillus whitsoniae sp. nov., Paenibacillus spiritus sp. nov. Isolated from the Mars Exploration Rover during spacecraft assembly.</title>
        <authorList>
            <person name="Seuylemezian A."/>
            <person name="Vaishampayan P."/>
        </authorList>
    </citation>
    <scope>NUCLEOTIDE SEQUENCE [LARGE SCALE GENOMIC DNA]</scope>
    <source>
        <strain evidence="9 10">MER_111</strain>
    </source>
</reference>
<feature type="transmembrane region" description="Helical" evidence="7">
    <location>
        <begin position="223"/>
        <end position="241"/>
    </location>
</feature>
<evidence type="ECO:0000256" key="2">
    <source>
        <dbReference type="ARBA" id="ARBA00022448"/>
    </source>
</evidence>
<protein>
    <submittedName>
        <fullName evidence="9">MFS transporter</fullName>
    </submittedName>
</protein>
<feature type="transmembrane region" description="Helical" evidence="7">
    <location>
        <begin position="261"/>
        <end position="282"/>
    </location>
</feature>
<keyword evidence="4 7" id="KW-1133">Transmembrane helix</keyword>
<feature type="transmembrane region" description="Helical" evidence="7">
    <location>
        <begin position="355"/>
        <end position="376"/>
    </location>
</feature>
<dbReference type="SUPFAM" id="SSF103473">
    <property type="entry name" value="MFS general substrate transporter"/>
    <property type="match status" value="1"/>
</dbReference>
<evidence type="ECO:0000313" key="10">
    <source>
        <dbReference type="Proteomes" id="UP000367750"/>
    </source>
</evidence>
<keyword evidence="2" id="KW-0813">Transport</keyword>
<feature type="transmembrane region" description="Helical" evidence="7">
    <location>
        <begin position="396"/>
        <end position="413"/>
    </location>
</feature>
<keyword evidence="3 7" id="KW-0812">Transmembrane</keyword>